<keyword evidence="2" id="KW-1185">Reference proteome</keyword>
<organism evidence="1 2">
    <name type="scientific">Xanthomonas sacchari</name>
    <dbReference type="NCBI Taxonomy" id="56458"/>
    <lineage>
        <taxon>Bacteria</taxon>
        <taxon>Pseudomonadati</taxon>
        <taxon>Pseudomonadota</taxon>
        <taxon>Gammaproteobacteria</taxon>
        <taxon>Lysobacterales</taxon>
        <taxon>Lysobacteraceae</taxon>
        <taxon>Xanthomonas</taxon>
    </lineage>
</organism>
<evidence type="ECO:0008006" key="3">
    <source>
        <dbReference type="Google" id="ProtNLM"/>
    </source>
</evidence>
<comment type="caution">
    <text evidence="1">The sequence shown here is derived from an EMBL/GenBank/DDBJ whole genome shotgun (WGS) entry which is preliminary data.</text>
</comment>
<evidence type="ECO:0000313" key="2">
    <source>
        <dbReference type="Proteomes" id="UP001320843"/>
    </source>
</evidence>
<dbReference type="Proteomes" id="UP001320843">
    <property type="component" value="Unassembled WGS sequence"/>
</dbReference>
<name>A0ABT3DTG9_9XANT</name>
<sequence>MDAMPEDALLPWLRALEPLLRQSDLAALTLLEQAPPAIAGAQAGDALRLREQVQTLRFDDALVTLNNLLETTSR</sequence>
<evidence type="ECO:0000313" key="1">
    <source>
        <dbReference type="EMBL" id="MCW0398707.1"/>
    </source>
</evidence>
<gene>
    <name evidence="1" type="ORF">NB700_001263</name>
</gene>
<reference evidence="1 2" key="1">
    <citation type="submission" date="2022-06" db="EMBL/GenBank/DDBJ databases">
        <title>Dynamics of rice microbiomes reveals core vertical transmitted seed endophytes.</title>
        <authorList>
            <person name="Liao K."/>
            <person name="Zhang X."/>
        </authorList>
    </citation>
    <scope>NUCLEOTIDE SEQUENCE [LARGE SCALE GENOMIC DNA]</scope>
    <source>
        <strain evidence="1 2">YT10-10-1</strain>
    </source>
</reference>
<protein>
    <recommendedName>
        <fullName evidence="3">PH domain-containing protein</fullName>
    </recommendedName>
</protein>
<accession>A0ABT3DTG9</accession>
<proteinExistence type="predicted"/>
<dbReference type="EMBL" id="JANFWR010000006">
    <property type="protein sequence ID" value="MCW0398707.1"/>
    <property type="molecule type" value="Genomic_DNA"/>
</dbReference>